<dbReference type="AlphaFoldDB" id="A0A1V4I445"/>
<name>A0A1V4I445_9FIRM</name>
<reference evidence="1 2" key="1">
    <citation type="submission" date="2017-03" db="EMBL/GenBank/DDBJ databases">
        <title>Genome sequence of Clostridium thermoalcaliphilum DSM 7309.</title>
        <authorList>
            <person name="Poehlein A."/>
            <person name="Daniel R."/>
        </authorList>
    </citation>
    <scope>NUCLEOTIDE SEQUENCE [LARGE SCALE GENOMIC DNA]</scope>
    <source>
        <strain evidence="1 2">DSM 7309</strain>
    </source>
</reference>
<sequence>MVNNYDYIKKLKNQTQKKKSITITVDENVLDRLSEIADQLEVSKNQIISDISSAFVQDFENINQPEYYIINSNNAYMPEGHLHMLKGNRASAWGDTKSAIEALKPGDYVFIYMNEKGVVGAGTVKSNYMINDYSLVKCYANEEGTEYTYDVWDEYFVNVEFDKKSLKVDAEGNYLVDESNIIRAADYREKVSAKPLNRTKIHLTKEEGTKLKKLYLGK</sequence>
<protein>
    <submittedName>
        <fullName evidence="1">Uncharacterized protein</fullName>
    </submittedName>
</protein>
<evidence type="ECO:0000313" key="2">
    <source>
        <dbReference type="Proteomes" id="UP000190140"/>
    </source>
</evidence>
<proteinExistence type="predicted"/>
<dbReference type="RefSeq" id="WP_079413565.1">
    <property type="nucleotide sequence ID" value="NZ_MZGW01000012.1"/>
</dbReference>
<dbReference type="InterPro" id="IPR015947">
    <property type="entry name" value="PUA-like_sf"/>
</dbReference>
<dbReference type="SUPFAM" id="SSF88697">
    <property type="entry name" value="PUA domain-like"/>
    <property type="match status" value="1"/>
</dbReference>
<keyword evidence="2" id="KW-1185">Reference proteome</keyword>
<comment type="caution">
    <text evidence="1">The sequence shown here is derived from an EMBL/GenBank/DDBJ whole genome shotgun (WGS) entry which is preliminary data.</text>
</comment>
<dbReference type="OrthoDB" id="6659686at2"/>
<organism evidence="1 2">
    <name type="scientific">Alkalithermobacter paradoxus</name>
    <dbReference type="NCBI Taxonomy" id="29349"/>
    <lineage>
        <taxon>Bacteria</taxon>
        <taxon>Bacillati</taxon>
        <taxon>Bacillota</taxon>
        <taxon>Clostridia</taxon>
        <taxon>Peptostreptococcales</taxon>
        <taxon>Tepidibacteraceae</taxon>
        <taxon>Alkalithermobacter</taxon>
    </lineage>
</organism>
<accession>A0A1V4I445</accession>
<evidence type="ECO:0000313" key="1">
    <source>
        <dbReference type="EMBL" id="OPJ54746.1"/>
    </source>
</evidence>
<dbReference type="EMBL" id="MZGW01000012">
    <property type="protein sequence ID" value="OPJ54746.1"/>
    <property type="molecule type" value="Genomic_DNA"/>
</dbReference>
<dbReference type="STRING" id="29349.CLOTH_19670"/>
<dbReference type="Proteomes" id="UP000190140">
    <property type="component" value="Unassembled WGS sequence"/>
</dbReference>
<gene>
    <name evidence="1" type="ORF">CLOTH_19670</name>
</gene>